<reference evidence="3" key="1">
    <citation type="journal article" date="2019" name="Int. J. Syst. Evol. Microbiol.">
        <title>The Global Catalogue of Microorganisms (GCM) 10K type strain sequencing project: providing services to taxonomists for standard genome sequencing and annotation.</title>
        <authorList>
            <consortium name="The Broad Institute Genomics Platform"/>
            <consortium name="The Broad Institute Genome Sequencing Center for Infectious Disease"/>
            <person name="Wu L."/>
            <person name="Ma J."/>
        </authorList>
    </citation>
    <scope>NUCLEOTIDE SEQUENCE [LARGE SCALE GENOMIC DNA]</scope>
    <source>
        <strain evidence="3">SHR3</strain>
    </source>
</reference>
<gene>
    <name evidence="2" type="ORF">ACFPTN_12245</name>
</gene>
<keyword evidence="3" id="KW-1185">Reference proteome</keyword>
<name>A0ABW1AS62_9RHOO</name>
<dbReference type="EMBL" id="JBHSOG010000049">
    <property type="protein sequence ID" value="MFC5770143.1"/>
    <property type="molecule type" value="Genomic_DNA"/>
</dbReference>
<dbReference type="SUPFAM" id="SSF52540">
    <property type="entry name" value="P-loop containing nucleoside triphosphate hydrolases"/>
    <property type="match status" value="1"/>
</dbReference>
<dbReference type="Pfam" id="PF01926">
    <property type="entry name" value="MMR_HSR1"/>
    <property type="match status" value="1"/>
</dbReference>
<dbReference type="InterPro" id="IPR027417">
    <property type="entry name" value="P-loop_NTPase"/>
</dbReference>
<evidence type="ECO:0000313" key="2">
    <source>
        <dbReference type="EMBL" id="MFC5770143.1"/>
    </source>
</evidence>
<evidence type="ECO:0000259" key="1">
    <source>
        <dbReference type="Pfam" id="PF01926"/>
    </source>
</evidence>
<evidence type="ECO:0000313" key="3">
    <source>
        <dbReference type="Proteomes" id="UP001595974"/>
    </source>
</evidence>
<dbReference type="Proteomes" id="UP001595974">
    <property type="component" value="Unassembled WGS sequence"/>
</dbReference>
<dbReference type="CDD" id="cd00882">
    <property type="entry name" value="Ras_like_GTPase"/>
    <property type="match status" value="1"/>
</dbReference>
<accession>A0ABW1AS62</accession>
<dbReference type="InterPro" id="IPR006073">
    <property type="entry name" value="GTP-bd"/>
</dbReference>
<feature type="domain" description="G" evidence="1">
    <location>
        <begin position="53"/>
        <end position="164"/>
    </location>
</feature>
<sequence length="216" mass="23984">MWWLAIPVIGLVGKAIYDAVTDEDEAPSPRRKTTLELNLERLEEQLRSHSGYKIAILGQPGAGKSSLLKKMTNGKVKPLPVIGAQTDATDWSSDTACNLLSVYERYVFADVPGYDTSSHPLYVFSSSFPFRYFDAFIFVIHGKLHSSDEDVFRLIARSGKKISIAKSFSDSLESDDIMSVENDIRMRLSLSDSASILFFSNRTGVGIDSVFNSIKN</sequence>
<organism evidence="2 3">
    <name type="scientific">Thauera sinica</name>
    <dbReference type="NCBI Taxonomy" id="2665146"/>
    <lineage>
        <taxon>Bacteria</taxon>
        <taxon>Pseudomonadati</taxon>
        <taxon>Pseudomonadota</taxon>
        <taxon>Betaproteobacteria</taxon>
        <taxon>Rhodocyclales</taxon>
        <taxon>Zoogloeaceae</taxon>
        <taxon>Thauera</taxon>
    </lineage>
</organism>
<protein>
    <submittedName>
        <fullName evidence="2">Rab family GTPase</fullName>
    </submittedName>
</protein>
<dbReference type="Gene3D" id="3.40.50.300">
    <property type="entry name" value="P-loop containing nucleotide triphosphate hydrolases"/>
    <property type="match status" value="1"/>
</dbReference>
<comment type="caution">
    <text evidence="2">The sequence shown here is derived from an EMBL/GenBank/DDBJ whole genome shotgun (WGS) entry which is preliminary data.</text>
</comment>
<dbReference type="RefSeq" id="WP_096450279.1">
    <property type="nucleotide sequence ID" value="NZ_JBHSOG010000049.1"/>
</dbReference>
<proteinExistence type="predicted"/>